<protein>
    <submittedName>
        <fullName evidence="1">Uncharacterized protein</fullName>
    </submittedName>
</protein>
<sequence length="97" mass="11387">MLLFVFSKLWKIINTSKTISTSINSEILRRIYSNLILTNDVKKDALKKSSRNQTFPSLYISIDLEISNLILREKSYFNILNHQIHQIDITLDNYVIL</sequence>
<dbReference type="EMBL" id="CAGKOT010000077">
    <property type="protein sequence ID" value="CAB5392565.1"/>
    <property type="molecule type" value="Genomic_DNA"/>
</dbReference>
<organism evidence="1 2">
    <name type="scientific">Rhizophagus irregularis</name>
    <dbReference type="NCBI Taxonomy" id="588596"/>
    <lineage>
        <taxon>Eukaryota</taxon>
        <taxon>Fungi</taxon>
        <taxon>Fungi incertae sedis</taxon>
        <taxon>Mucoromycota</taxon>
        <taxon>Glomeromycotina</taxon>
        <taxon>Glomeromycetes</taxon>
        <taxon>Glomerales</taxon>
        <taxon>Glomeraceae</taxon>
        <taxon>Rhizophagus</taxon>
    </lineage>
</organism>
<dbReference type="OrthoDB" id="2383749at2759"/>
<proteinExistence type="predicted"/>
<reference evidence="1" key="1">
    <citation type="submission" date="2020-05" db="EMBL/GenBank/DDBJ databases">
        <authorList>
            <person name="Rincon C."/>
            <person name="Sanders R I."/>
            <person name="Robbins C."/>
            <person name="Chaturvedi A."/>
        </authorList>
    </citation>
    <scope>NUCLEOTIDE SEQUENCE</scope>
    <source>
        <strain evidence="1">CHB12</strain>
    </source>
</reference>
<dbReference type="AlphaFoldDB" id="A0A915ZXI1"/>
<evidence type="ECO:0000313" key="1">
    <source>
        <dbReference type="EMBL" id="CAB5392565.1"/>
    </source>
</evidence>
<dbReference type="Proteomes" id="UP000684084">
    <property type="component" value="Unassembled WGS sequence"/>
</dbReference>
<accession>A0A915ZXI1</accession>
<evidence type="ECO:0000313" key="2">
    <source>
        <dbReference type="Proteomes" id="UP000684084"/>
    </source>
</evidence>
<comment type="caution">
    <text evidence="1">The sequence shown here is derived from an EMBL/GenBank/DDBJ whole genome shotgun (WGS) entry which is preliminary data.</text>
</comment>
<name>A0A915ZXI1_9GLOM</name>
<gene>
    <name evidence="1" type="ORF">CHRIB12_LOCUS22468</name>
</gene>